<evidence type="ECO:0000256" key="1">
    <source>
        <dbReference type="ARBA" id="ARBA00023157"/>
    </source>
</evidence>
<evidence type="ECO:0000313" key="5">
    <source>
        <dbReference type="Proteomes" id="UP001164746"/>
    </source>
</evidence>
<dbReference type="SUPFAM" id="SSF57535">
    <property type="entry name" value="Complement control module/SCR domain"/>
    <property type="match status" value="1"/>
</dbReference>
<dbReference type="PROSITE" id="PS50923">
    <property type="entry name" value="SUSHI"/>
    <property type="match status" value="1"/>
</dbReference>
<comment type="caution">
    <text evidence="2">Lacks conserved residue(s) required for the propagation of feature annotation.</text>
</comment>
<dbReference type="Proteomes" id="UP001164746">
    <property type="component" value="Chromosome 3"/>
</dbReference>
<sequence>MTRKFEDLFRFSIFICAVPPNESKKTVSVDVWTQCPPPSSRFRVFTGMSLEQCAAECEARPACAVLGYLRTPHVCELYEQPAGVDECEPVRIVDHGKILGNRYDVGAKLRVLCDVGYVAENNMTSMTCGANGSWSHVASCVLKFNKTSVVNSSQSTLESVCPKTKSEFTSNVTQTLPGYPGTEFIFVKQHHTLNDSKNACENMGGLKIRSWVDGEKEGDDWKYHDGTLMDVGNSSIWNNKYEPKINDTCVRLKKSTFLLVGINNQ</sequence>
<name>A0ABY7DKZ0_MYAAR</name>
<feature type="domain" description="Sushi" evidence="3">
    <location>
        <begin position="85"/>
        <end position="142"/>
    </location>
</feature>
<dbReference type="InterPro" id="IPR016187">
    <property type="entry name" value="CTDL_fold"/>
</dbReference>
<protein>
    <recommendedName>
        <fullName evidence="3">Sushi domain-containing protein</fullName>
    </recommendedName>
</protein>
<dbReference type="EMBL" id="CP111014">
    <property type="protein sequence ID" value="WAQ98347.1"/>
    <property type="molecule type" value="Genomic_DNA"/>
</dbReference>
<keyword evidence="5" id="KW-1185">Reference proteome</keyword>
<dbReference type="SMART" id="SM00032">
    <property type="entry name" value="CCP"/>
    <property type="match status" value="1"/>
</dbReference>
<evidence type="ECO:0000313" key="4">
    <source>
        <dbReference type="EMBL" id="WAQ98347.1"/>
    </source>
</evidence>
<keyword evidence="2" id="KW-0768">Sushi</keyword>
<feature type="disulfide bond" evidence="2">
    <location>
        <begin position="113"/>
        <end position="140"/>
    </location>
</feature>
<dbReference type="SUPFAM" id="SSF56436">
    <property type="entry name" value="C-type lectin-like"/>
    <property type="match status" value="1"/>
</dbReference>
<proteinExistence type="predicted"/>
<gene>
    <name evidence="4" type="ORF">MAR_022720</name>
</gene>
<evidence type="ECO:0000259" key="3">
    <source>
        <dbReference type="PROSITE" id="PS50923"/>
    </source>
</evidence>
<dbReference type="CDD" id="cd00033">
    <property type="entry name" value="CCP"/>
    <property type="match status" value="1"/>
</dbReference>
<keyword evidence="1 2" id="KW-1015">Disulfide bond</keyword>
<dbReference type="Pfam" id="PF00084">
    <property type="entry name" value="Sushi"/>
    <property type="match status" value="1"/>
</dbReference>
<accession>A0ABY7DKZ0</accession>
<dbReference type="InterPro" id="IPR035976">
    <property type="entry name" value="Sushi/SCR/CCP_sf"/>
</dbReference>
<reference evidence="4" key="1">
    <citation type="submission" date="2022-11" db="EMBL/GenBank/DDBJ databases">
        <title>Centuries of genome instability and evolution in soft-shell clam transmissible cancer (bioRxiv).</title>
        <authorList>
            <person name="Hart S.F.M."/>
            <person name="Yonemitsu M.A."/>
            <person name="Giersch R.M."/>
            <person name="Beal B.F."/>
            <person name="Arriagada G."/>
            <person name="Davis B.W."/>
            <person name="Ostrander E.A."/>
            <person name="Goff S.P."/>
            <person name="Metzger M.J."/>
        </authorList>
    </citation>
    <scope>NUCLEOTIDE SEQUENCE</scope>
    <source>
        <strain evidence="4">MELC-2E11</strain>
        <tissue evidence="4">Siphon/mantle</tissue>
    </source>
</reference>
<evidence type="ECO:0000256" key="2">
    <source>
        <dbReference type="PROSITE-ProRule" id="PRU00302"/>
    </source>
</evidence>
<feature type="non-terminal residue" evidence="4">
    <location>
        <position position="1"/>
    </location>
</feature>
<organism evidence="4 5">
    <name type="scientific">Mya arenaria</name>
    <name type="common">Soft-shell clam</name>
    <dbReference type="NCBI Taxonomy" id="6604"/>
    <lineage>
        <taxon>Eukaryota</taxon>
        <taxon>Metazoa</taxon>
        <taxon>Spiralia</taxon>
        <taxon>Lophotrochozoa</taxon>
        <taxon>Mollusca</taxon>
        <taxon>Bivalvia</taxon>
        <taxon>Autobranchia</taxon>
        <taxon>Heteroconchia</taxon>
        <taxon>Euheterodonta</taxon>
        <taxon>Imparidentia</taxon>
        <taxon>Neoheterodontei</taxon>
        <taxon>Myida</taxon>
        <taxon>Myoidea</taxon>
        <taxon>Myidae</taxon>
        <taxon>Mya</taxon>
    </lineage>
</organism>
<dbReference type="Gene3D" id="2.10.70.10">
    <property type="entry name" value="Complement Module, domain 1"/>
    <property type="match status" value="1"/>
</dbReference>
<dbReference type="InterPro" id="IPR000436">
    <property type="entry name" value="Sushi_SCR_CCP_dom"/>
</dbReference>